<comment type="caution">
    <text evidence="1">The sequence shown here is derived from an EMBL/GenBank/DDBJ whole genome shotgun (WGS) entry which is preliminary data.</text>
</comment>
<dbReference type="EMBL" id="VTFY01000004">
    <property type="protein sequence ID" value="MRX82232.1"/>
    <property type="molecule type" value="Genomic_DNA"/>
</dbReference>
<dbReference type="AlphaFoldDB" id="A0A6N7RMG5"/>
<gene>
    <name evidence="1" type="ORF">GJG86_06965</name>
</gene>
<proteinExistence type="predicted"/>
<accession>A0A6N7RMG5</accession>
<name>A0A6N7RMG5_9ACTN</name>
<dbReference type="RefSeq" id="WP_154333101.1">
    <property type="nucleotide sequence ID" value="NZ_VTFY01000004.1"/>
</dbReference>
<keyword evidence="2" id="KW-1185">Reference proteome</keyword>
<sequence>MPDYMLEVTTENVKCPYCLAPLEVEPSDDLEGYPLPEGEADVWCPACGKEFLLVYEYDPSFSGRKMEVDKL</sequence>
<dbReference type="Proteomes" id="UP000438093">
    <property type="component" value="Unassembled WGS sequence"/>
</dbReference>
<protein>
    <submittedName>
        <fullName evidence="1">Uncharacterized protein</fullName>
    </submittedName>
</protein>
<evidence type="ECO:0000313" key="1">
    <source>
        <dbReference type="EMBL" id="MRX82232.1"/>
    </source>
</evidence>
<evidence type="ECO:0000313" key="2">
    <source>
        <dbReference type="Proteomes" id="UP000438093"/>
    </source>
</evidence>
<reference evidence="2" key="1">
    <citation type="submission" date="2019-08" db="EMBL/GenBank/DDBJ databases">
        <title>Arthrobacter sp. nov., isolated from plateau pika and Tibetan wild ass.</title>
        <authorList>
            <person name="Ge Y."/>
        </authorList>
    </citation>
    <scope>NUCLEOTIDE SEQUENCE [LARGE SCALE GENOMIC DNA]</scope>
    <source>
        <strain evidence="2">HF-4214</strain>
    </source>
</reference>
<organism evidence="1 2">
    <name type="scientific">Eggerthella guodeyinii</name>
    <dbReference type="NCBI Taxonomy" id="2690837"/>
    <lineage>
        <taxon>Bacteria</taxon>
        <taxon>Bacillati</taxon>
        <taxon>Actinomycetota</taxon>
        <taxon>Coriobacteriia</taxon>
        <taxon>Eggerthellales</taxon>
        <taxon>Eggerthellaceae</taxon>
        <taxon>Eggerthella</taxon>
    </lineage>
</organism>